<keyword evidence="3" id="KW-1185">Reference proteome</keyword>
<dbReference type="EMBL" id="RJJE01000001">
    <property type="protein sequence ID" value="RNI33047.1"/>
    <property type="molecule type" value="Genomic_DNA"/>
</dbReference>
<dbReference type="AlphaFoldDB" id="A0A3M9N6W6"/>
<dbReference type="PANTHER" id="PTHR43415">
    <property type="entry name" value="SPERMIDINE N(1)-ACETYLTRANSFERASE"/>
    <property type="match status" value="1"/>
</dbReference>
<evidence type="ECO:0000259" key="1">
    <source>
        <dbReference type="PROSITE" id="PS51186"/>
    </source>
</evidence>
<accession>A0A3M9N6W6</accession>
<dbReference type="SUPFAM" id="SSF55729">
    <property type="entry name" value="Acyl-CoA N-acyltransferases (Nat)"/>
    <property type="match status" value="1"/>
</dbReference>
<gene>
    <name evidence="2" type="ORF">EFA69_01085</name>
</gene>
<dbReference type="OrthoDB" id="893030at2"/>
<dbReference type="PROSITE" id="PS51186">
    <property type="entry name" value="GNAT"/>
    <property type="match status" value="1"/>
</dbReference>
<dbReference type="GO" id="GO:0016747">
    <property type="term" value="F:acyltransferase activity, transferring groups other than amino-acyl groups"/>
    <property type="evidence" value="ECO:0007669"/>
    <property type="project" value="InterPro"/>
</dbReference>
<sequence>MLQTSRIALRAPEPSDLDFLFDFENDTTLWPVSLSLTPFSREVLRQYLENATADIYAARQLRLMVCLRETDNIVIGTVDLFDFEPLHQRAGVGIALAAAQRGKGYGLEVLQLLEAYAAQVLQLHQLYCSVGQENTASLKLFRQAGFQEIGVRQEWLRTPGGWQNVVEFQKLLSVS</sequence>
<comment type="caution">
    <text evidence="2">The sequence shown here is derived from an EMBL/GenBank/DDBJ whole genome shotgun (WGS) entry which is preliminary data.</text>
</comment>
<reference evidence="2 3" key="1">
    <citation type="submission" date="2018-11" db="EMBL/GenBank/DDBJ databases">
        <title>Rufibacter latericius sp. nov., isolated from water in Baiyang Lake.</title>
        <authorList>
            <person name="Yang Y."/>
        </authorList>
    </citation>
    <scope>NUCLEOTIDE SEQUENCE [LARGE SCALE GENOMIC DNA]</scope>
    <source>
        <strain evidence="2 3">MCC P1</strain>
    </source>
</reference>
<protein>
    <submittedName>
        <fullName evidence="2">N-acetyltransferase</fullName>
    </submittedName>
</protein>
<evidence type="ECO:0000313" key="3">
    <source>
        <dbReference type="Proteomes" id="UP000271010"/>
    </source>
</evidence>
<dbReference type="PANTHER" id="PTHR43415:SF3">
    <property type="entry name" value="GNAT-FAMILY ACETYLTRANSFERASE"/>
    <property type="match status" value="1"/>
</dbReference>
<dbReference type="RefSeq" id="WP_123131245.1">
    <property type="nucleotide sequence ID" value="NZ_RJJE01000001.1"/>
</dbReference>
<name>A0A3M9N6W6_9BACT</name>
<feature type="domain" description="N-acetyltransferase" evidence="1">
    <location>
        <begin position="7"/>
        <end position="173"/>
    </location>
</feature>
<proteinExistence type="predicted"/>
<dbReference type="Gene3D" id="3.40.630.30">
    <property type="match status" value="1"/>
</dbReference>
<dbReference type="InterPro" id="IPR000182">
    <property type="entry name" value="GNAT_dom"/>
</dbReference>
<dbReference type="Proteomes" id="UP000271010">
    <property type="component" value="Unassembled WGS sequence"/>
</dbReference>
<dbReference type="InterPro" id="IPR016181">
    <property type="entry name" value="Acyl_CoA_acyltransferase"/>
</dbReference>
<keyword evidence="2" id="KW-0808">Transferase</keyword>
<dbReference type="CDD" id="cd04301">
    <property type="entry name" value="NAT_SF"/>
    <property type="match status" value="1"/>
</dbReference>
<evidence type="ECO:0000313" key="2">
    <source>
        <dbReference type="EMBL" id="RNI33047.1"/>
    </source>
</evidence>
<organism evidence="2 3">
    <name type="scientific">Rufibacter immobilis</name>
    <dbReference type="NCBI Taxonomy" id="1348778"/>
    <lineage>
        <taxon>Bacteria</taxon>
        <taxon>Pseudomonadati</taxon>
        <taxon>Bacteroidota</taxon>
        <taxon>Cytophagia</taxon>
        <taxon>Cytophagales</taxon>
        <taxon>Hymenobacteraceae</taxon>
        <taxon>Rufibacter</taxon>
    </lineage>
</organism>
<dbReference type="Pfam" id="PF13302">
    <property type="entry name" value="Acetyltransf_3"/>
    <property type="match status" value="1"/>
</dbReference>